<name>A0A1G7ZVA8_9ACTN</name>
<accession>A0A1G7ZVA8</accession>
<proteinExistence type="predicted"/>
<dbReference type="AlphaFoldDB" id="A0A1G7ZVA8"/>
<dbReference type="Proteomes" id="UP000199202">
    <property type="component" value="Unassembled WGS sequence"/>
</dbReference>
<dbReference type="EMBL" id="FNDJ01000001">
    <property type="protein sequence ID" value="SDH12625.1"/>
    <property type="molecule type" value="Genomic_DNA"/>
</dbReference>
<reference evidence="1 2" key="1">
    <citation type="submission" date="2016-10" db="EMBL/GenBank/DDBJ databases">
        <authorList>
            <person name="de Groot N.N."/>
        </authorList>
    </citation>
    <scope>NUCLEOTIDE SEQUENCE [LARGE SCALE GENOMIC DNA]</scope>
    <source>
        <strain evidence="1 2">CGMCC 4.6533</strain>
    </source>
</reference>
<organism evidence="1 2">
    <name type="scientific">Nonomuraea jiangxiensis</name>
    <dbReference type="NCBI Taxonomy" id="633440"/>
    <lineage>
        <taxon>Bacteria</taxon>
        <taxon>Bacillati</taxon>
        <taxon>Actinomycetota</taxon>
        <taxon>Actinomycetes</taxon>
        <taxon>Streptosporangiales</taxon>
        <taxon>Streptosporangiaceae</taxon>
        <taxon>Nonomuraea</taxon>
    </lineage>
</organism>
<keyword evidence="2" id="KW-1185">Reference proteome</keyword>
<gene>
    <name evidence="1" type="ORF">SAMN05421869_101536</name>
</gene>
<dbReference type="RefSeq" id="WP_090928694.1">
    <property type="nucleotide sequence ID" value="NZ_FNDJ01000001.1"/>
</dbReference>
<evidence type="ECO:0000313" key="2">
    <source>
        <dbReference type="Proteomes" id="UP000199202"/>
    </source>
</evidence>
<evidence type="ECO:0000313" key="1">
    <source>
        <dbReference type="EMBL" id="SDH12625.1"/>
    </source>
</evidence>
<protein>
    <submittedName>
        <fullName evidence="1">Uncharacterized protein</fullName>
    </submittedName>
</protein>
<dbReference type="OrthoDB" id="3212365at2"/>
<sequence length="365" mass="39084">MTRYSVDHARNVLIAHWSTGIGDAAGSVADLPPASADRDTLRLAAFLTELSQTCWRCYTHPASTADRHGPGSLGWHRQRERDAFAAVVPALTGADRPATGASSPEVTKIEEIAHRVGEALRAFDAPPLTEAVVADVSTELAAVEQAERGDLSRRAQQAVALSREDASPLQVAQADTLLREHPFGPEALFTQIDPAAAAIAAAHWLHAAVTVTARLTSLHPAQIVTGTDPAKPLAPESIAEITATICGGTSPRQAVMPLIRHALLVAEGHLCGVSEAEPRIFAAEQLIDKAPAEVHLELDTVCLAISPLDPARPALDLLENLLYGIRDCLLTYQQYVEEGSRESLRTEAFLAELRREAAAHRARLL</sequence>